<comment type="miscellaneous">
    <text evidence="8">During catalysis, the active site Cys acts as a nucleophile attacking the alpha-carbonyl group of tRNA-bound glutamate with the formation of a thioester intermediate between enzyme and glutamate, and the concomitant release of tRNA(Glu). The thioester intermediate is finally reduced by direct hydride transfer from NADPH, to form the product GSA.</text>
</comment>
<dbReference type="Gene3D" id="3.30.460.30">
    <property type="entry name" value="Glutamyl-tRNA reductase, N-terminal domain"/>
    <property type="match status" value="1"/>
</dbReference>
<sequence>MPALERDGESPTDATDATDATDGTDATAATDANAEPTGRDDPVPESVRRLVCCRITGSDRSGAAVGRAIDDPVATARRVADADRVTGAVAVETCERAAVFVATRTAADRETGIRAAREALGVPDPRVERGRTAVEHLTRLACGLESPILGEDHVLGQLRRAFEAAREADLAGGVLTRAADAALAAGRSVRDETRINEGTVDYGSAACDVVAGRSGAPDRLVVVGTGEIGAEVVSAATARWDLRVDAVSRSPESDLPAGGGETLSLGALPEAVADADAVVTATGATDPVFGAEAAAALPRTATVVDLATPPDAAPAVRENDPRVVGLDAVRARVADGLSVRRAAAPAVERRVAAAVERFLDREREARAEDTLRALHREAKAVREAELERARTRLDAGDTDPEAVLEDAMRSLTASLLATPTERLKEAARAGDGETIDAADRLFDLDRPNDR</sequence>
<keyword evidence="6 8" id="KW-0627">Porphyrin biosynthesis</keyword>
<feature type="binding site" evidence="8 10">
    <location>
        <begin position="93"/>
        <end position="96"/>
    </location>
    <ligand>
        <name>substrate</name>
    </ligand>
</feature>
<dbReference type="Proteomes" id="UP000218083">
    <property type="component" value="Unassembled WGS sequence"/>
</dbReference>
<dbReference type="HAMAP" id="MF_00087">
    <property type="entry name" value="Glu_tRNA_reductase"/>
    <property type="match status" value="1"/>
</dbReference>
<dbReference type="InterPro" id="IPR036343">
    <property type="entry name" value="GluRdtase_N_sf"/>
</dbReference>
<evidence type="ECO:0000256" key="2">
    <source>
        <dbReference type="ARBA" id="ARBA00005916"/>
    </source>
</evidence>
<comment type="function">
    <text evidence="8">Catalyzes the NADPH-dependent reduction of glutamyl-tRNA(Glu) to glutamate 1-semialdehyde (GSA).</text>
</comment>
<dbReference type="InterPro" id="IPR015896">
    <property type="entry name" value="4pyrrol_synth_GluRdtase_dimer"/>
</dbReference>
<feature type="domain" description="Quinate/shikimate 5-dehydrogenase/glutamyl-tRNA reductase" evidence="15">
    <location>
        <begin position="219"/>
        <end position="327"/>
    </location>
</feature>
<feature type="domain" description="Glutamyl-tRNA reductase N-terminal" evidence="16">
    <location>
        <begin position="77"/>
        <end position="193"/>
    </location>
</feature>
<proteinExistence type="inferred from homology"/>
<evidence type="ECO:0000256" key="13">
    <source>
        <dbReference type="SAM" id="MobiDB-lite"/>
    </source>
</evidence>
<evidence type="ECO:0000256" key="9">
    <source>
        <dbReference type="PIRSR" id="PIRSR000445-1"/>
    </source>
</evidence>
<feature type="domain" description="Tetrapyrrole biosynthesis glutamyl-tRNA reductase dimerisation" evidence="14">
    <location>
        <begin position="347"/>
        <end position="444"/>
    </location>
</feature>
<comment type="caution">
    <text evidence="17">The sequence shown here is derived from an EMBL/GenBank/DDBJ whole genome shotgun (WGS) entry which is preliminary data.</text>
</comment>
<keyword evidence="4 8" id="KW-0521">NADP</keyword>
<evidence type="ECO:0000256" key="10">
    <source>
        <dbReference type="PIRSR" id="PIRSR000445-2"/>
    </source>
</evidence>
<comment type="pathway">
    <text evidence="1 8">Porphyrin-containing compound metabolism; protoporphyrin-IX biosynthesis; 5-aminolevulinate from L-glutamyl-tRNA(Glu): step 1/2.</text>
</comment>
<accession>A0A2A2FEF2</accession>
<dbReference type="UniPathway" id="UPA00251">
    <property type="reaction ID" value="UER00316"/>
</dbReference>
<dbReference type="AlphaFoldDB" id="A0A2A2FEF2"/>
<feature type="active site" description="Nucleophile" evidence="8 9">
    <location>
        <position position="94"/>
    </location>
</feature>
<feature type="compositionally biased region" description="Low complexity" evidence="13">
    <location>
        <begin position="12"/>
        <end position="32"/>
    </location>
</feature>
<evidence type="ECO:0000256" key="7">
    <source>
        <dbReference type="ARBA" id="ARBA00047464"/>
    </source>
</evidence>
<feature type="site" description="Important for activity" evidence="8 12">
    <location>
        <position position="136"/>
    </location>
</feature>
<evidence type="ECO:0000259" key="15">
    <source>
        <dbReference type="Pfam" id="PF01488"/>
    </source>
</evidence>
<evidence type="ECO:0000256" key="12">
    <source>
        <dbReference type="PIRSR" id="PIRSR000445-4"/>
    </source>
</evidence>
<name>A0A2A2FEF2_9EURY</name>
<keyword evidence="18" id="KW-1185">Reference proteome</keyword>
<evidence type="ECO:0000313" key="18">
    <source>
        <dbReference type="Proteomes" id="UP000218083"/>
    </source>
</evidence>
<dbReference type="SUPFAM" id="SSF51735">
    <property type="entry name" value="NAD(P)-binding Rossmann-fold domains"/>
    <property type="match status" value="1"/>
</dbReference>
<dbReference type="EMBL" id="NSKC01000005">
    <property type="protein sequence ID" value="PAU83338.1"/>
    <property type="molecule type" value="Genomic_DNA"/>
</dbReference>
<dbReference type="InterPro" id="IPR036291">
    <property type="entry name" value="NAD(P)-bd_dom_sf"/>
</dbReference>
<evidence type="ECO:0000259" key="14">
    <source>
        <dbReference type="Pfam" id="PF00745"/>
    </source>
</evidence>
<dbReference type="InterPro" id="IPR000343">
    <property type="entry name" value="4pyrrol_synth_GluRdtase"/>
</dbReference>
<comment type="catalytic activity">
    <reaction evidence="7 8">
        <text>(S)-4-amino-5-oxopentanoate + tRNA(Glu) + NADP(+) = L-glutamyl-tRNA(Glu) + NADPH + H(+)</text>
        <dbReference type="Rhea" id="RHEA:12344"/>
        <dbReference type="Rhea" id="RHEA-COMP:9663"/>
        <dbReference type="Rhea" id="RHEA-COMP:9680"/>
        <dbReference type="ChEBI" id="CHEBI:15378"/>
        <dbReference type="ChEBI" id="CHEBI:57501"/>
        <dbReference type="ChEBI" id="CHEBI:57783"/>
        <dbReference type="ChEBI" id="CHEBI:58349"/>
        <dbReference type="ChEBI" id="CHEBI:78442"/>
        <dbReference type="ChEBI" id="CHEBI:78520"/>
        <dbReference type="EC" id="1.2.1.70"/>
    </reaction>
</comment>
<dbReference type="OrthoDB" id="4562at2157"/>
<evidence type="ECO:0000256" key="3">
    <source>
        <dbReference type="ARBA" id="ARBA00012970"/>
    </source>
</evidence>
<dbReference type="SUPFAM" id="SSF69742">
    <property type="entry name" value="Glutamyl tRNA-reductase catalytic, N-terminal domain"/>
    <property type="match status" value="1"/>
</dbReference>
<comment type="domain">
    <text evidence="8">Possesses an unusual extended V-shaped dimeric structure with each monomer consisting of three distinct domains arranged along a curved 'spinal' alpha-helix. The N-terminal catalytic domain specifically recognizes the glutamate moiety of the substrate. The second domain is the NADPH-binding domain, and the third C-terminal domain is responsible for dimerization.</text>
</comment>
<dbReference type="GO" id="GO:0019353">
    <property type="term" value="P:protoporphyrinogen IX biosynthetic process from glutamate"/>
    <property type="evidence" value="ECO:0007669"/>
    <property type="project" value="TreeGrafter"/>
</dbReference>
<dbReference type="PANTHER" id="PTHR43013">
    <property type="entry name" value="GLUTAMYL-TRNA REDUCTASE"/>
    <property type="match status" value="1"/>
</dbReference>
<evidence type="ECO:0000256" key="8">
    <source>
        <dbReference type="HAMAP-Rule" id="MF_00087"/>
    </source>
</evidence>
<dbReference type="InterPro" id="IPR006151">
    <property type="entry name" value="Shikm_DH/Glu-tRNA_Rdtase"/>
</dbReference>
<gene>
    <name evidence="8" type="primary">hemA</name>
    <name evidence="17" type="ORF">CK500_11145</name>
</gene>
<keyword evidence="5 8" id="KW-0560">Oxidoreductase</keyword>
<dbReference type="Pfam" id="PF01488">
    <property type="entry name" value="Shikimate_DH"/>
    <property type="match status" value="1"/>
</dbReference>
<dbReference type="GO" id="GO:0008883">
    <property type="term" value="F:glutamyl-tRNA reductase activity"/>
    <property type="evidence" value="ECO:0007669"/>
    <property type="project" value="UniProtKB-UniRule"/>
</dbReference>
<evidence type="ECO:0000256" key="6">
    <source>
        <dbReference type="ARBA" id="ARBA00023244"/>
    </source>
</evidence>
<evidence type="ECO:0000259" key="16">
    <source>
        <dbReference type="Pfam" id="PF05201"/>
    </source>
</evidence>
<dbReference type="Pfam" id="PF00745">
    <property type="entry name" value="GlutR_dimer"/>
    <property type="match status" value="1"/>
</dbReference>
<dbReference type="SUPFAM" id="SSF69075">
    <property type="entry name" value="Glutamyl tRNA-reductase dimerization domain"/>
    <property type="match status" value="1"/>
</dbReference>
<dbReference type="GO" id="GO:0050661">
    <property type="term" value="F:NADP binding"/>
    <property type="evidence" value="ECO:0007669"/>
    <property type="project" value="InterPro"/>
</dbReference>
<evidence type="ECO:0000256" key="5">
    <source>
        <dbReference type="ARBA" id="ARBA00023002"/>
    </source>
</evidence>
<dbReference type="RefSeq" id="WP_095637298.1">
    <property type="nucleotide sequence ID" value="NZ_NSKC01000005.1"/>
</dbReference>
<feature type="binding site" evidence="8 10">
    <location>
        <position position="146"/>
    </location>
    <ligand>
        <name>substrate</name>
    </ligand>
</feature>
<dbReference type="Gene3D" id="3.40.50.720">
    <property type="entry name" value="NAD(P)-binding Rossmann-like Domain"/>
    <property type="match status" value="1"/>
</dbReference>
<comment type="subunit">
    <text evidence="8">Homodimer.</text>
</comment>
<dbReference type="EC" id="1.2.1.70" evidence="3 8"/>
<dbReference type="PIRSF" id="PIRSF000445">
    <property type="entry name" value="4pyrrol_synth_GluRdtase"/>
    <property type="match status" value="1"/>
</dbReference>
<evidence type="ECO:0000313" key="17">
    <source>
        <dbReference type="EMBL" id="PAU83338.1"/>
    </source>
</evidence>
<dbReference type="PANTHER" id="PTHR43013:SF1">
    <property type="entry name" value="GLUTAMYL-TRNA REDUCTASE"/>
    <property type="match status" value="1"/>
</dbReference>
<organism evidence="17 18">
    <name type="scientific">Halorubrum salipaludis</name>
    <dbReference type="NCBI Taxonomy" id="2032630"/>
    <lineage>
        <taxon>Archaea</taxon>
        <taxon>Methanobacteriati</taxon>
        <taxon>Methanobacteriota</taxon>
        <taxon>Stenosarchaea group</taxon>
        <taxon>Halobacteria</taxon>
        <taxon>Halobacteriales</taxon>
        <taxon>Haloferacaceae</taxon>
        <taxon>Halorubrum</taxon>
    </lineage>
</organism>
<comment type="caution">
    <text evidence="8">Lacks conserved residue(s) required for the propagation of feature annotation.</text>
</comment>
<evidence type="ECO:0000256" key="11">
    <source>
        <dbReference type="PIRSR" id="PIRSR000445-3"/>
    </source>
</evidence>
<dbReference type="Pfam" id="PF05201">
    <property type="entry name" value="GlutR_N"/>
    <property type="match status" value="1"/>
</dbReference>
<feature type="region of interest" description="Disordered" evidence="13">
    <location>
        <begin position="1"/>
        <end position="45"/>
    </location>
</feature>
<evidence type="ECO:0000256" key="1">
    <source>
        <dbReference type="ARBA" id="ARBA00005059"/>
    </source>
</evidence>
<dbReference type="InterPro" id="IPR015895">
    <property type="entry name" value="4pyrrol_synth_GluRdtase_N"/>
</dbReference>
<feature type="binding site" evidence="8 10">
    <location>
        <position position="157"/>
    </location>
    <ligand>
        <name>substrate</name>
    </ligand>
</feature>
<feature type="binding site" evidence="10">
    <location>
        <begin position="151"/>
        <end position="153"/>
    </location>
    <ligand>
        <name>substrate</name>
    </ligand>
</feature>
<protein>
    <recommendedName>
        <fullName evidence="3 8">Glutamyl-tRNA reductase</fullName>
        <shortName evidence="8">GluTR</shortName>
        <ecNumber evidence="3 8">1.2.1.70</ecNumber>
    </recommendedName>
</protein>
<evidence type="ECO:0000256" key="4">
    <source>
        <dbReference type="ARBA" id="ARBA00022857"/>
    </source>
</evidence>
<reference evidence="17 18" key="1">
    <citation type="submission" date="2017-08" db="EMBL/GenBank/DDBJ databases">
        <title>The strain WRN001 was isolated from Binhai saline alkaline soil, Tianjin, China.</title>
        <authorList>
            <person name="Liu D."/>
            <person name="Zhang G."/>
        </authorList>
    </citation>
    <scope>NUCLEOTIDE SEQUENCE [LARGE SCALE GENOMIC DNA]</scope>
    <source>
        <strain evidence="17 18">WN019</strain>
    </source>
</reference>
<dbReference type="InterPro" id="IPR036453">
    <property type="entry name" value="GluRdtase_dimer_dom_sf"/>
</dbReference>
<feature type="binding site" evidence="8 11">
    <location>
        <begin position="224"/>
        <end position="229"/>
    </location>
    <ligand>
        <name>NADP(+)</name>
        <dbReference type="ChEBI" id="CHEBI:58349"/>
    </ligand>
</feature>
<comment type="similarity">
    <text evidence="2 8">Belongs to the glutamyl-tRNA reductase family.</text>
</comment>